<accession>A0AAU1U2R6</accession>
<evidence type="ECO:0000256" key="1">
    <source>
        <dbReference type="SAM" id="MobiDB-lite"/>
    </source>
</evidence>
<evidence type="ECO:0000313" key="2">
    <source>
        <dbReference type="EMBL" id="WTS10902.1"/>
    </source>
</evidence>
<name>A0AAU1U2R6_9ACTN</name>
<reference evidence="2" key="1">
    <citation type="submission" date="2022-10" db="EMBL/GenBank/DDBJ databases">
        <title>The complete genomes of actinobacterial strains from the NBC collection.</title>
        <authorList>
            <person name="Joergensen T.S."/>
            <person name="Alvarez Arevalo M."/>
            <person name="Sterndorff E.B."/>
            <person name="Faurdal D."/>
            <person name="Vuksanovic O."/>
            <person name="Mourched A.-S."/>
            <person name="Charusanti P."/>
            <person name="Shaw S."/>
            <person name="Blin K."/>
            <person name="Weber T."/>
        </authorList>
    </citation>
    <scope>NUCLEOTIDE SEQUENCE</scope>
    <source>
        <strain evidence="2">NBC_00119</strain>
    </source>
</reference>
<feature type="region of interest" description="Disordered" evidence="1">
    <location>
        <begin position="1"/>
        <end position="33"/>
    </location>
</feature>
<sequence>MTAHHVDSGRPRRGRGSAGRRAGGRPDCAGPAEPVAAYPLRLLDILRGRTAHVVLADTAAQLSDYLTELSPPT</sequence>
<proteinExistence type="predicted"/>
<gene>
    <name evidence="2" type="ORF">OHU69_07360</name>
</gene>
<protein>
    <submittedName>
        <fullName evidence="2">Uncharacterized protein</fullName>
    </submittedName>
</protein>
<feature type="compositionally biased region" description="Basic and acidic residues" evidence="1">
    <location>
        <begin position="1"/>
        <end position="10"/>
    </location>
</feature>
<dbReference type="EMBL" id="CP108195">
    <property type="protein sequence ID" value="WTS10902.1"/>
    <property type="molecule type" value="Genomic_DNA"/>
</dbReference>
<dbReference type="AlphaFoldDB" id="A0AAU1U2R6"/>
<organism evidence="2">
    <name type="scientific">Streptomyces sp. NBC_00119</name>
    <dbReference type="NCBI Taxonomy" id="2975659"/>
    <lineage>
        <taxon>Bacteria</taxon>
        <taxon>Bacillati</taxon>
        <taxon>Actinomycetota</taxon>
        <taxon>Actinomycetes</taxon>
        <taxon>Kitasatosporales</taxon>
        <taxon>Streptomycetaceae</taxon>
        <taxon>Streptomyces</taxon>
    </lineage>
</organism>